<reference evidence="1" key="1">
    <citation type="submission" date="2016-03" db="EMBL/GenBank/DDBJ databases">
        <title>Draft genome sequence of Rosellinia necatrix.</title>
        <authorList>
            <person name="Kanematsu S."/>
        </authorList>
    </citation>
    <scope>NUCLEOTIDE SEQUENCE [LARGE SCALE GENOMIC DNA]</scope>
    <source>
        <strain evidence="1">W97</strain>
    </source>
</reference>
<evidence type="ECO:0000313" key="2">
    <source>
        <dbReference type="Proteomes" id="UP000054516"/>
    </source>
</evidence>
<dbReference type="Proteomes" id="UP000054516">
    <property type="component" value="Unassembled WGS sequence"/>
</dbReference>
<sequence>MFQRRVRYWLYFPQAYKETGLKGPKMFSLFNTDFKPAEVGVLVVANIRLDVNMTSVFELLRSSHSPSSNADAHM</sequence>
<name>A0A1S8A6L5_ROSNE</name>
<protein>
    <submittedName>
        <fullName evidence="1">Uncharacterized protein</fullName>
    </submittedName>
</protein>
<gene>
    <name evidence="1" type="ORF">SAMD00023353_0802350</name>
</gene>
<accession>A0A1S8A6L5</accession>
<organism evidence="1">
    <name type="scientific">Rosellinia necatrix</name>
    <name type="common">White root-rot fungus</name>
    <dbReference type="NCBI Taxonomy" id="77044"/>
    <lineage>
        <taxon>Eukaryota</taxon>
        <taxon>Fungi</taxon>
        <taxon>Dikarya</taxon>
        <taxon>Ascomycota</taxon>
        <taxon>Pezizomycotina</taxon>
        <taxon>Sordariomycetes</taxon>
        <taxon>Xylariomycetidae</taxon>
        <taxon>Xylariales</taxon>
        <taxon>Xylariaceae</taxon>
        <taxon>Rosellinia</taxon>
    </lineage>
</organism>
<proteinExistence type="predicted"/>
<keyword evidence="2" id="KW-1185">Reference proteome</keyword>
<evidence type="ECO:0000313" key="1">
    <source>
        <dbReference type="EMBL" id="GAW25545.1"/>
    </source>
</evidence>
<dbReference type="EMBL" id="DF977453">
    <property type="protein sequence ID" value="GAW25545.1"/>
    <property type="molecule type" value="Genomic_DNA"/>
</dbReference>
<dbReference type="AlphaFoldDB" id="A0A1S8A6L5"/>